<name>A0A0A0JTZ3_9MICO</name>
<comment type="caution">
    <text evidence="3">The sequence shown here is derived from an EMBL/GenBank/DDBJ whole genome shotgun (WGS) entry which is preliminary data.</text>
</comment>
<evidence type="ECO:0000313" key="4">
    <source>
        <dbReference type="Proteomes" id="UP000030013"/>
    </source>
</evidence>
<feature type="region of interest" description="Disordered" evidence="1">
    <location>
        <begin position="1"/>
        <end position="32"/>
    </location>
</feature>
<protein>
    <submittedName>
        <fullName evidence="3">Septation ring formation regulator EzrA</fullName>
    </submittedName>
</protein>
<sequence>MARGTGRGPGSSSRRPASKRPAPRARSARQAAIGRVASTTAAGWRDRITSARANRRTVRRVSLGIVVLFLVILVAPTLRAYLQQQSDIDALRAKVSQQQLTVEELQEEQARWEDPAYVEQQARTRLKFVKVGEKSYTVLDPKQKDTTGEIAHGGDAVEPWYDTVWSSMQAADVPSNQRR</sequence>
<dbReference type="Proteomes" id="UP000030013">
    <property type="component" value="Unassembled WGS sequence"/>
</dbReference>
<accession>A0A0A0JTZ3</accession>
<keyword evidence="2" id="KW-0812">Transmembrane</keyword>
<dbReference type="Pfam" id="PF04977">
    <property type="entry name" value="DivIC"/>
    <property type="match status" value="1"/>
</dbReference>
<dbReference type="EMBL" id="AVPL01000050">
    <property type="protein sequence ID" value="KGN40179.1"/>
    <property type="molecule type" value="Genomic_DNA"/>
</dbReference>
<dbReference type="eggNOG" id="COG2919">
    <property type="taxonomic scope" value="Bacteria"/>
</dbReference>
<reference evidence="3 4" key="1">
    <citation type="submission" date="2013-08" db="EMBL/GenBank/DDBJ databases">
        <title>The genome sequence of Knoellia aerolata.</title>
        <authorList>
            <person name="Zhu W."/>
            <person name="Wang G."/>
        </authorList>
    </citation>
    <scope>NUCLEOTIDE SEQUENCE [LARGE SCALE GENOMIC DNA]</scope>
    <source>
        <strain evidence="3 4">DSM 18566</strain>
    </source>
</reference>
<feature type="compositionally biased region" description="Basic residues" evidence="1">
    <location>
        <begin position="16"/>
        <end position="27"/>
    </location>
</feature>
<feature type="transmembrane region" description="Helical" evidence="2">
    <location>
        <begin position="61"/>
        <end position="82"/>
    </location>
</feature>
<evidence type="ECO:0000256" key="2">
    <source>
        <dbReference type="SAM" id="Phobius"/>
    </source>
</evidence>
<dbReference type="RefSeq" id="WP_052113125.1">
    <property type="nucleotide sequence ID" value="NZ_AVPL01000050.1"/>
</dbReference>
<keyword evidence="2" id="KW-1133">Transmembrane helix</keyword>
<dbReference type="AlphaFoldDB" id="A0A0A0JTZ3"/>
<keyword evidence="4" id="KW-1185">Reference proteome</keyword>
<keyword evidence="2" id="KW-0472">Membrane</keyword>
<evidence type="ECO:0000313" key="3">
    <source>
        <dbReference type="EMBL" id="KGN40179.1"/>
    </source>
</evidence>
<dbReference type="InterPro" id="IPR007060">
    <property type="entry name" value="FtsL/DivIC"/>
</dbReference>
<dbReference type="OrthoDB" id="5187715at2"/>
<gene>
    <name evidence="3" type="ORF">N801_16320</name>
</gene>
<dbReference type="STRING" id="1385519.N801_16320"/>
<evidence type="ECO:0000256" key="1">
    <source>
        <dbReference type="SAM" id="MobiDB-lite"/>
    </source>
</evidence>
<organism evidence="3 4">
    <name type="scientific">Knoellia aerolata DSM 18566</name>
    <dbReference type="NCBI Taxonomy" id="1385519"/>
    <lineage>
        <taxon>Bacteria</taxon>
        <taxon>Bacillati</taxon>
        <taxon>Actinomycetota</taxon>
        <taxon>Actinomycetes</taxon>
        <taxon>Micrococcales</taxon>
        <taxon>Intrasporangiaceae</taxon>
        <taxon>Knoellia</taxon>
    </lineage>
</organism>
<proteinExistence type="predicted"/>